<dbReference type="NCBIfam" id="TIGR01201">
    <property type="entry name" value="HU_rel"/>
    <property type="match status" value="1"/>
</dbReference>
<dbReference type="Gene3D" id="4.10.520.10">
    <property type="entry name" value="IHF-like DNA-binding proteins"/>
    <property type="match status" value="1"/>
</dbReference>
<dbReference type="Pfam" id="PF18291">
    <property type="entry name" value="HU-HIG"/>
    <property type="match status" value="1"/>
</dbReference>
<dbReference type="Proteomes" id="UP000070138">
    <property type="component" value="Unassembled WGS sequence"/>
</dbReference>
<evidence type="ECO:0000256" key="5">
    <source>
        <dbReference type="ARBA" id="ARBA00022705"/>
    </source>
</evidence>
<reference evidence="13" key="1">
    <citation type="submission" date="2014-10" db="EMBL/GenBank/DDBJ databases">
        <title>Genome sequencing of Vitellibacter sp. D-24.</title>
        <authorList>
            <person name="Thevarajoo S."/>
            <person name="Selvaratnam C."/>
            <person name="Goh K.M."/>
            <person name="Chong C.S."/>
        </authorList>
    </citation>
    <scope>NUCLEOTIDE SEQUENCE [LARGE SCALE GENOMIC DNA]</scope>
    <source>
        <strain evidence="13">D-24</strain>
    </source>
</reference>
<dbReference type="EMBL" id="JRWG01000005">
    <property type="protein sequence ID" value="KXN98668.1"/>
    <property type="molecule type" value="Genomic_DNA"/>
</dbReference>
<feature type="domain" description="HU" evidence="11">
    <location>
        <begin position="4"/>
        <end position="124"/>
    </location>
</feature>
<dbReference type="RefSeq" id="WP_062622139.1">
    <property type="nucleotide sequence ID" value="NZ_JRWG01000005.1"/>
</dbReference>
<evidence type="ECO:0000256" key="1">
    <source>
        <dbReference type="ARBA" id="ARBA00004328"/>
    </source>
</evidence>
<evidence type="ECO:0000256" key="8">
    <source>
        <dbReference type="ARBA" id="ARBA00033120"/>
    </source>
</evidence>
<dbReference type="AlphaFoldDB" id="A0A137RGP4"/>
<dbReference type="GO" id="GO:0030527">
    <property type="term" value="F:structural constituent of chromatin"/>
    <property type="evidence" value="ECO:0007669"/>
    <property type="project" value="InterPro"/>
</dbReference>
<gene>
    <name evidence="12" type="ORF">LS48_08870</name>
</gene>
<sequence>MQKFKPVQRHNPLDPQAPNKFYANPVYLGTMNLKELSDEVAAKSSLTRGDCYNVIQNFLSSMQTALNKGYIVKLDDLGSFRTTLSSSGVETAEELSSANIKKARIRFSPGDELKGMLVNMKFAKKIG</sequence>
<dbReference type="InterPro" id="IPR010992">
    <property type="entry name" value="IHF-like_DNA-bd_dom_sf"/>
</dbReference>
<dbReference type="GO" id="GO:0003677">
    <property type="term" value="F:DNA binding"/>
    <property type="evidence" value="ECO:0007669"/>
    <property type="project" value="UniProtKB-KW"/>
</dbReference>
<comment type="similarity">
    <text evidence="2">Belongs to the bacterial histone-like protein family.</text>
</comment>
<dbReference type="GO" id="GO:0006260">
    <property type="term" value="P:DNA replication"/>
    <property type="evidence" value="ECO:0007669"/>
    <property type="project" value="UniProtKB-KW"/>
</dbReference>
<dbReference type="InterPro" id="IPR005902">
    <property type="entry name" value="HU_DNA-bd_put"/>
</dbReference>
<keyword evidence="7" id="KW-0238">DNA-binding</keyword>
<comment type="subunit">
    <text evidence="3">Homodimer.</text>
</comment>
<keyword evidence="13" id="KW-1185">Reference proteome</keyword>
<dbReference type="PANTHER" id="PTHR33175:SF13">
    <property type="entry name" value="HISTONE-LIKE PROTEIN"/>
    <property type="match status" value="1"/>
</dbReference>
<comment type="function">
    <text evidence="10">DNA-binding protein that plays a critical role in nucleoid compaction, genome replication and DNA replication and transcription. Binds to both ssDNA and dsDNA with a binding site covering about 15 nucleotides. Displays DNA-supercoiling activity only when associated with the viral DNA topoisomerase 2.</text>
</comment>
<keyword evidence="5" id="KW-0235">DNA replication</keyword>
<name>A0A137RGP4_9FLAO</name>
<dbReference type="SUPFAM" id="SSF47729">
    <property type="entry name" value="IHF-like DNA-binding proteins"/>
    <property type="match status" value="1"/>
</dbReference>
<dbReference type="OrthoDB" id="9809801at2"/>
<evidence type="ECO:0000256" key="2">
    <source>
        <dbReference type="ARBA" id="ARBA00010529"/>
    </source>
</evidence>
<evidence type="ECO:0000259" key="11">
    <source>
        <dbReference type="Pfam" id="PF18291"/>
    </source>
</evidence>
<comment type="caution">
    <text evidence="12">The sequence shown here is derived from an EMBL/GenBank/DDBJ whole genome shotgun (WGS) entry which is preliminary data.</text>
</comment>
<comment type="subcellular location">
    <subcellularLocation>
        <location evidence="1">Virion</location>
    </subcellularLocation>
</comment>
<dbReference type="GO" id="GO:0005829">
    <property type="term" value="C:cytosol"/>
    <property type="evidence" value="ECO:0007669"/>
    <property type="project" value="TreeGrafter"/>
</dbReference>
<reference evidence="12 13" key="2">
    <citation type="journal article" date="2016" name="Int. J. Syst. Evol. Microbiol.">
        <title>Vitellibacter aquimaris sp. nov., a marine bacterium isolated from seawater.</title>
        <authorList>
            <person name="Thevarajoo S."/>
            <person name="Selvaratnam C."/>
            <person name="Goh K.M."/>
            <person name="Hong K.W."/>
            <person name="Chan X.Y."/>
            <person name="Chan K.G."/>
            <person name="Chong C.S."/>
        </authorList>
    </citation>
    <scope>NUCLEOTIDE SEQUENCE [LARGE SCALE GENOMIC DNA]</scope>
    <source>
        <strain evidence="12 13">D-24</strain>
    </source>
</reference>
<dbReference type="InterPro" id="IPR041607">
    <property type="entry name" value="HU-HIG"/>
</dbReference>
<evidence type="ECO:0000256" key="7">
    <source>
        <dbReference type="ARBA" id="ARBA00023125"/>
    </source>
</evidence>
<evidence type="ECO:0000256" key="10">
    <source>
        <dbReference type="ARBA" id="ARBA00046140"/>
    </source>
</evidence>
<proteinExistence type="inferred from homology"/>
<accession>A0A137RGP4</accession>
<evidence type="ECO:0000256" key="9">
    <source>
        <dbReference type="ARBA" id="ARBA00033227"/>
    </source>
</evidence>
<evidence type="ECO:0000313" key="13">
    <source>
        <dbReference type="Proteomes" id="UP000070138"/>
    </source>
</evidence>
<evidence type="ECO:0000256" key="6">
    <source>
        <dbReference type="ARBA" id="ARBA00022921"/>
    </source>
</evidence>
<keyword evidence="6" id="KW-0426">Late protein</keyword>
<dbReference type="STRING" id="1548749.LS48_08870"/>
<evidence type="ECO:0000256" key="4">
    <source>
        <dbReference type="ARBA" id="ARBA00016145"/>
    </source>
</evidence>
<evidence type="ECO:0000256" key="3">
    <source>
        <dbReference type="ARBA" id="ARBA00011738"/>
    </source>
</evidence>
<evidence type="ECO:0000313" key="12">
    <source>
        <dbReference type="EMBL" id="KXN98668.1"/>
    </source>
</evidence>
<dbReference type="PANTHER" id="PTHR33175">
    <property type="entry name" value="DNA-BINDING PROTEIN HU"/>
    <property type="match status" value="1"/>
</dbReference>
<organism evidence="12 13">
    <name type="scientific">Aequorivita aquimaris</name>
    <dbReference type="NCBI Taxonomy" id="1548749"/>
    <lineage>
        <taxon>Bacteria</taxon>
        <taxon>Pseudomonadati</taxon>
        <taxon>Bacteroidota</taxon>
        <taxon>Flavobacteriia</taxon>
        <taxon>Flavobacteriales</taxon>
        <taxon>Flavobacteriaceae</taxon>
        <taxon>Aequorivita</taxon>
    </lineage>
</organism>
<protein>
    <recommendedName>
        <fullName evidence="4">Viral histone-like protein</fullName>
    </recommendedName>
    <alternativeName>
        <fullName evidence="9">DNA-binding protein pA104R</fullName>
    </alternativeName>
    <alternativeName>
        <fullName evidence="8">pA104R</fullName>
    </alternativeName>
</protein>
<dbReference type="InterPro" id="IPR000119">
    <property type="entry name" value="Hist_DNA-bd"/>
</dbReference>